<keyword evidence="5" id="KW-0210">Decarboxylase</keyword>
<evidence type="ECO:0000256" key="3">
    <source>
        <dbReference type="ARBA" id="ARBA00012362"/>
    </source>
</evidence>
<comment type="catalytic activity">
    <reaction evidence="1">
        <text>1-(2-carboxyphenylamino)-1-deoxy-D-ribulose 5-phosphate + H(+) = (1S,2R)-1-C-(indol-3-yl)glycerol 3-phosphate + CO2 + H2O</text>
        <dbReference type="Rhea" id="RHEA:23476"/>
        <dbReference type="ChEBI" id="CHEBI:15377"/>
        <dbReference type="ChEBI" id="CHEBI:15378"/>
        <dbReference type="ChEBI" id="CHEBI:16526"/>
        <dbReference type="ChEBI" id="CHEBI:58613"/>
        <dbReference type="ChEBI" id="CHEBI:58866"/>
        <dbReference type="EC" id="4.1.1.48"/>
    </reaction>
</comment>
<proteinExistence type="predicted"/>
<keyword evidence="11" id="KW-1185">Reference proteome</keyword>
<evidence type="ECO:0000313" key="11">
    <source>
        <dbReference type="Proteomes" id="UP001500751"/>
    </source>
</evidence>
<dbReference type="InterPro" id="IPR045186">
    <property type="entry name" value="Indole-3-glycerol_P_synth"/>
</dbReference>
<name>A0ABN2TJ05_9ACTN</name>
<organism evidence="10 11">
    <name type="scientific">Catenulispora yoronensis</name>
    <dbReference type="NCBI Taxonomy" id="450799"/>
    <lineage>
        <taxon>Bacteria</taxon>
        <taxon>Bacillati</taxon>
        <taxon>Actinomycetota</taxon>
        <taxon>Actinomycetes</taxon>
        <taxon>Catenulisporales</taxon>
        <taxon>Catenulisporaceae</taxon>
        <taxon>Catenulispora</taxon>
    </lineage>
</organism>
<protein>
    <recommendedName>
        <fullName evidence="3">indole-3-glycerol-phosphate synthase</fullName>
        <ecNumber evidence="3">4.1.1.48</ecNumber>
    </recommendedName>
</protein>
<dbReference type="InterPro" id="IPR013785">
    <property type="entry name" value="Aldolase_TIM"/>
</dbReference>
<evidence type="ECO:0000256" key="1">
    <source>
        <dbReference type="ARBA" id="ARBA00001633"/>
    </source>
</evidence>
<accession>A0ABN2TJ05</accession>
<dbReference type="PANTHER" id="PTHR22854:SF2">
    <property type="entry name" value="INDOLE-3-GLYCEROL-PHOSPHATE SYNTHASE"/>
    <property type="match status" value="1"/>
</dbReference>
<comment type="pathway">
    <text evidence="2">Amino-acid biosynthesis; L-tryptophan biosynthesis; L-tryptophan from chorismate: step 4/5.</text>
</comment>
<evidence type="ECO:0000256" key="6">
    <source>
        <dbReference type="ARBA" id="ARBA00022822"/>
    </source>
</evidence>
<keyword evidence="7" id="KW-0057">Aromatic amino acid biosynthesis</keyword>
<dbReference type="EC" id="4.1.1.48" evidence="3"/>
<sequence>MQPTVPHQPAGADVFSALEKIKKLALSRPAARGGLDRLRGGHIAVIAELGPAHPAASDLGNRYVNAGAAAIAVRADSSTAEPDSTARISAQVQAPMVSLEPAGTSYEIWRARACGADMVVLPAATLSDSALYSLLERAESIGMDAIVEVGSAADLVRALRARARGVLLRSTADAVSVDAASADVVSADVVSAGASVDELLLMVPDGVVKLAECGPGGRSGLISHARNGADAVVVGASLLAGADSVSVVADLVAIGAHPALSARGRRAA</sequence>
<evidence type="ECO:0000256" key="7">
    <source>
        <dbReference type="ARBA" id="ARBA00023141"/>
    </source>
</evidence>
<keyword evidence="6" id="KW-0822">Tryptophan biosynthesis</keyword>
<dbReference type="EMBL" id="BAAAQN010000001">
    <property type="protein sequence ID" value="GAA2011253.1"/>
    <property type="molecule type" value="Genomic_DNA"/>
</dbReference>
<reference evidence="10 11" key="1">
    <citation type="journal article" date="2019" name="Int. J. Syst. Evol. Microbiol.">
        <title>The Global Catalogue of Microorganisms (GCM) 10K type strain sequencing project: providing services to taxonomists for standard genome sequencing and annotation.</title>
        <authorList>
            <consortium name="The Broad Institute Genomics Platform"/>
            <consortium name="The Broad Institute Genome Sequencing Center for Infectious Disease"/>
            <person name="Wu L."/>
            <person name="Ma J."/>
        </authorList>
    </citation>
    <scope>NUCLEOTIDE SEQUENCE [LARGE SCALE GENOMIC DNA]</scope>
    <source>
        <strain evidence="10 11">JCM 16014</strain>
    </source>
</reference>
<evidence type="ECO:0000256" key="8">
    <source>
        <dbReference type="ARBA" id="ARBA00023239"/>
    </source>
</evidence>
<evidence type="ECO:0000313" key="10">
    <source>
        <dbReference type="EMBL" id="GAA2011253.1"/>
    </source>
</evidence>
<keyword evidence="8" id="KW-0456">Lyase</keyword>
<comment type="caution">
    <text evidence="10">The sequence shown here is derived from an EMBL/GenBank/DDBJ whole genome shotgun (WGS) entry which is preliminary data.</text>
</comment>
<dbReference type="InterPro" id="IPR013798">
    <property type="entry name" value="Indole-3-glycerol_P_synth_dom"/>
</dbReference>
<dbReference type="PANTHER" id="PTHR22854">
    <property type="entry name" value="TRYPTOPHAN BIOSYNTHESIS PROTEIN"/>
    <property type="match status" value="1"/>
</dbReference>
<evidence type="ECO:0000256" key="2">
    <source>
        <dbReference type="ARBA" id="ARBA00004696"/>
    </source>
</evidence>
<dbReference type="Gene3D" id="3.20.20.70">
    <property type="entry name" value="Aldolase class I"/>
    <property type="match status" value="1"/>
</dbReference>
<evidence type="ECO:0000256" key="4">
    <source>
        <dbReference type="ARBA" id="ARBA00022605"/>
    </source>
</evidence>
<evidence type="ECO:0000259" key="9">
    <source>
        <dbReference type="Pfam" id="PF00218"/>
    </source>
</evidence>
<dbReference type="Pfam" id="PF00218">
    <property type="entry name" value="IGPS"/>
    <property type="match status" value="1"/>
</dbReference>
<dbReference type="SUPFAM" id="SSF51366">
    <property type="entry name" value="Ribulose-phoshate binding barrel"/>
    <property type="match status" value="1"/>
</dbReference>
<dbReference type="Proteomes" id="UP001500751">
    <property type="component" value="Unassembled WGS sequence"/>
</dbReference>
<dbReference type="InterPro" id="IPR011060">
    <property type="entry name" value="RibuloseP-bd_barrel"/>
</dbReference>
<dbReference type="RefSeq" id="WP_344663494.1">
    <property type="nucleotide sequence ID" value="NZ_BAAAQN010000001.1"/>
</dbReference>
<keyword evidence="4" id="KW-0028">Amino-acid biosynthesis</keyword>
<gene>
    <name evidence="10" type="primary">trpC_1</name>
    <name evidence="10" type="ORF">GCM10009839_01650</name>
</gene>
<evidence type="ECO:0000256" key="5">
    <source>
        <dbReference type="ARBA" id="ARBA00022793"/>
    </source>
</evidence>
<feature type="domain" description="Indole-3-glycerol phosphate synthase" evidence="9">
    <location>
        <begin position="56"/>
        <end position="248"/>
    </location>
</feature>